<reference evidence="8" key="1">
    <citation type="submission" date="2010-05" db="EMBL/GenBank/DDBJ databases">
        <title>The complete genome of Truepera radiovictris DSM 17093.</title>
        <authorList>
            <consortium name="US DOE Joint Genome Institute (JGI-PGF)"/>
            <person name="Lucas S."/>
            <person name="Copeland A."/>
            <person name="Lapidus A."/>
            <person name="Glavina del Rio T."/>
            <person name="Dalin E."/>
            <person name="Tice H."/>
            <person name="Bruce D."/>
            <person name="Goodwin L."/>
            <person name="Pitluck S."/>
            <person name="Kyrpides N."/>
            <person name="Mavromatis K."/>
            <person name="Ovchinnikova G."/>
            <person name="Munk A.C."/>
            <person name="Detter J.C."/>
            <person name="Han C."/>
            <person name="Tapia R."/>
            <person name="Land M."/>
            <person name="Hauser L."/>
            <person name="Markowitz V."/>
            <person name="Cheng J.-F."/>
            <person name="Hugenholtz P."/>
            <person name="Woyke T."/>
            <person name="Wu D."/>
            <person name="Tindall B."/>
            <person name="Pomrenke H.G."/>
            <person name="Brambilla E."/>
            <person name="Klenk H.-P."/>
            <person name="Eisen J.A."/>
        </authorList>
    </citation>
    <scope>NUCLEOTIDE SEQUENCE [LARGE SCALE GENOMIC DNA]</scope>
    <source>
        <strain evidence="8">DSM 17093 / CIP 108686 / LMG 22925 / RQ-24</strain>
    </source>
</reference>
<dbReference type="GO" id="GO:0004175">
    <property type="term" value="F:endopeptidase activity"/>
    <property type="evidence" value="ECO:0007669"/>
    <property type="project" value="TreeGrafter"/>
</dbReference>
<dbReference type="OrthoDB" id="9812068at2"/>
<dbReference type="InterPro" id="IPR004447">
    <property type="entry name" value="Peptidase_S41A"/>
</dbReference>
<dbReference type="NCBIfam" id="TIGR00225">
    <property type="entry name" value="prc"/>
    <property type="match status" value="1"/>
</dbReference>
<gene>
    <name evidence="7" type="ordered locus">Trad_1359</name>
</gene>
<keyword evidence="3 5" id="KW-0378">Hydrolase</keyword>
<evidence type="ECO:0000256" key="5">
    <source>
        <dbReference type="RuleBase" id="RU004404"/>
    </source>
</evidence>
<dbReference type="eggNOG" id="COG0793">
    <property type="taxonomic scope" value="Bacteria"/>
</dbReference>
<dbReference type="InterPro" id="IPR055210">
    <property type="entry name" value="CtpA/B_N"/>
</dbReference>
<dbReference type="GO" id="GO:0007165">
    <property type="term" value="P:signal transduction"/>
    <property type="evidence" value="ECO:0007669"/>
    <property type="project" value="TreeGrafter"/>
</dbReference>
<dbReference type="PANTHER" id="PTHR32060">
    <property type="entry name" value="TAIL-SPECIFIC PROTEASE"/>
    <property type="match status" value="1"/>
</dbReference>
<dbReference type="Proteomes" id="UP000000379">
    <property type="component" value="Chromosome"/>
</dbReference>
<proteinExistence type="inferred from homology"/>
<evidence type="ECO:0000256" key="4">
    <source>
        <dbReference type="ARBA" id="ARBA00022825"/>
    </source>
</evidence>
<dbReference type="InterPro" id="IPR036034">
    <property type="entry name" value="PDZ_sf"/>
</dbReference>
<dbReference type="AlphaFoldDB" id="D7CWX3"/>
<dbReference type="InterPro" id="IPR001478">
    <property type="entry name" value="PDZ"/>
</dbReference>
<evidence type="ECO:0000313" key="7">
    <source>
        <dbReference type="EMBL" id="ADI14481.1"/>
    </source>
</evidence>
<evidence type="ECO:0000259" key="6">
    <source>
        <dbReference type="PROSITE" id="PS50106"/>
    </source>
</evidence>
<dbReference type="EMBL" id="CP002049">
    <property type="protein sequence ID" value="ADI14481.1"/>
    <property type="molecule type" value="Genomic_DNA"/>
</dbReference>
<dbReference type="Gene3D" id="3.30.750.44">
    <property type="match status" value="1"/>
</dbReference>
<dbReference type="PANTHER" id="PTHR32060:SF30">
    <property type="entry name" value="CARBOXY-TERMINAL PROCESSING PROTEASE CTPA"/>
    <property type="match status" value="1"/>
</dbReference>
<dbReference type="KEGG" id="tra:Trad_1359"/>
<dbReference type="GO" id="GO:0008236">
    <property type="term" value="F:serine-type peptidase activity"/>
    <property type="evidence" value="ECO:0007669"/>
    <property type="project" value="UniProtKB-KW"/>
</dbReference>
<keyword evidence="2 5" id="KW-0645">Protease</keyword>
<sequence length="447" mass="47926">MRRRGAIFLLAFLLSVVVNAQFLRDFSGLSEEVFSSPTGRAFLQAYGALKAGYLNETDDEVLLQGAIEGMLGALEDPYTSYATPEQAAQDAENRSGSFEGIGAVLQPRNRATDTVVEVINVYSGSPAEEAGVQVGDIFVEVDGVDVQEATTQEIVRMVRGPAGSEVRLGFRRPGVEGVVYITVTRGSIAIVDVESTVLEGGVGYLSISSFANERVHDQLTEQLENLKARGITSLILDLRNNGGGLLDQGVRVADEFLSEGDIVFQRARGVTQRLATADPAWFDLPMVVLVNRNSASASEIVAGALQDNGRATVIGEETFGKGVGQSVVSLSNGGQLVYLSFEWLTPSRRSINEQGITPDVLIEDALLSDVLTLQGQGARPGQTIEIVVDGEVVGTAEIDDEGNFTFFQPLNNRPDSAVQGEALVDLEADTILRRAHHELLSLQAQAR</sequence>
<dbReference type="Pfam" id="PF17820">
    <property type="entry name" value="PDZ_6"/>
    <property type="match status" value="1"/>
</dbReference>
<keyword evidence="4 5" id="KW-0720">Serine protease</keyword>
<dbReference type="SUPFAM" id="SSF50156">
    <property type="entry name" value="PDZ domain-like"/>
    <property type="match status" value="1"/>
</dbReference>
<accession>D7CWX3</accession>
<dbReference type="STRING" id="649638.Trad_1359"/>
<dbReference type="PROSITE" id="PS50106">
    <property type="entry name" value="PDZ"/>
    <property type="match status" value="1"/>
</dbReference>
<evidence type="ECO:0000256" key="1">
    <source>
        <dbReference type="ARBA" id="ARBA00009179"/>
    </source>
</evidence>
<dbReference type="GO" id="GO:0006508">
    <property type="term" value="P:proteolysis"/>
    <property type="evidence" value="ECO:0007669"/>
    <property type="project" value="UniProtKB-KW"/>
</dbReference>
<dbReference type="InterPro" id="IPR041489">
    <property type="entry name" value="PDZ_6"/>
</dbReference>
<dbReference type="InterPro" id="IPR029045">
    <property type="entry name" value="ClpP/crotonase-like_dom_sf"/>
</dbReference>
<dbReference type="InterPro" id="IPR005151">
    <property type="entry name" value="Tail-specific_protease"/>
</dbReference>
<dbReference type="SUPFAM" id="SSF52096">
    <property type="entry name" value="ClpP/crotonase"/>
    <property type="match status" value="1"/>
</dbReference>
<reference evidence="7 8" key="2">
    <citation type="journal article" date="2011" name="Stand. Genomic Sci.">
        <title>Complete genome sequence of Truepera radiovictrix type strain (RQ-24).</title>
        <authorList>
            <person name="Ivanova N."/>
            <person name="Rohde C."/>
            <person name="Munk C."/>
            <person name="Nolan M."/>
            <person name="Lucas S."/>
            <person name="Del Rio T.G."/>
            <person name="Tice H."/>
            <person name="Deshpande S."/>
            <person name="Cheng J.F."/>
            <person name="Tapia R."/>
            <person name="Han C."/>
            <person name="Goodwin L."/>
            <person name="Pitluck S."/>
            <person name="Liolios K."/>
            <person name="Mavromatis K."/>
            <person name="Mikhailova N."/>
            <person name="Pati A."/>
            <person name="Chen A."/>
            <person name="Palaniappan K."/>
            <person name="Land M."/>
            <person name="Hauser L."/>
            <person name="Chang Y.J."/>
            <person name="Jeffries C.D."/>
            <person name="Brambilla E."/>
            <person name="Rohde M."/>
            <person name="Goker M."/>
            <person name="Tindall B.J."/>
            <person name="Woyke T."/>
            <person name="Bristow J."/>
            <person name="Eisen J.A."/>
            <person name="Markowitz V."/>
            <person name="Hugenholtz P."/>
            <person name="Kyrpides N.C."/>
            <person name="Klenk H.P."/>
            <person name="Lapidus A."/>
        </authorList>
    </citation>
    <scope>NUCLEOTIDE SEQUENCE [LARGE SCALE GENOMIC DNA]</scope>
    <source>
        <strain evidence="8">DSM 17093 / CIP 108686 / LMG 22925 / RQ-24</strain>
    </source>
</reference>
<dbReference type="MEROPS" id="S41.004"/>
<dbReference type="Pfam" id="PF22694">
    <property type="entry name" value="CtpB_N-like"/>
    <property type="match status" value="1"/>
</dbReference>
<dbReference type="CDD" id="cd07560">
    <property type="entry name" value="Peptidase_S41_CPP"/>
    <property type="match status" value="1"/>
</dbReference>
<dbReference type="Gene3D" id="3.90.226.10">
    <property type="entry name" value="2-enoyl-CoA Hydratase, Chain A, domain 1"/>
    <property type="match status" value="1"/>
</dbReference>
<dbReference type="SMART" id="SM00228">
    <property type="entry name" value="PDZ"/>
    <property type="match status" value="1"/>
</dbReference>
<dbReference type="Pfam" id="PF03572">
    <property type="entry name" value="Peptidase_S41"/>
    <property type="match status" value="1"/>
</dbReference>
<dbReference type="Gene3D" id="2.30.42.10">
    <property type="match status" value="1"/>
</dbReference>
<name>D7CWX3_TRURR</name>
<comment type="similarity">
    <text evidence="1 5">Belongs to the peptidase S41A family.</text>
</comment>
<evidence type="ECO:0000313" key="8">
    <source>
        <dbReference type="Proteomes" id="UP000000379"/>
    </source>
</evidence>
<dbReference type="CDD" id="cd06782">
    <property type="entry name" value="cpPDZ_CPP-like"/>
    <property type="match status" value="1"/>
</dbReference>
<protein>
    <submittedName>
        <fullName evidence="7">Carboxyl-terminal protease</fullName>
    </submittedName>
</protein>
<feature type="domain" description="PDZ" evidence="6">
    <location>
        <begin position="87"/>
        <end position="159"/>
    </location>
</feature>
<organism evidence="7 8">
    <name type="scientific">Truepera radiovictrix (strain DSM 17093 / CIP 108686 / LMG 22925 / RQ-24)</name>
    <dbReference type="NCBI Taxonomy" id="649638"/>
    <lineage>
        <taxon>Bacteria</taxon>
        <taxon>Thermotogati</taxon>
        <taxon>Deinococcota</taxon>
        <taxon>Deinococci</taxon>
        <taxon>Trueperales</taxon>
        <taxon>Trueperaceae</taxon>
        <taxon>Truepera</taxon>
    </lineage>
</organism>
<keyword evidence="8" id="KW-1185">Reference proteome</keyword>
<dbReference type="SMART" id="SM00245">
    <property type="entry name" value="TSPc"/>
    <property type="match status" value="1"/>
</dbReference>
<evidence type="ECO:0000256" key="3">
    <source>
        <dbReference type="ARBA" id="ARBA00022801"/>
    </source>
</evidence>
<dbReference type="GO" id="GO:0030288">
    <property type="term" value="C:outer membrane-bounded periplasmic space"/>
    <property type="evidence" value="ECO:0007669"/>
    <property type="project" value="TreeGrafter"/>
</dbReference>
<evidence type="ECO:0000256" key="2">
    <source>
        <dbReference type="ARBA" id="ARBA00022670"/>
    </source>
</evidence>
<dbReference type="HOGENOM" id="CLU_017295_3_0_0"/>